<evidence type="ECO:0008006" key="5">
    <source>
        <dbReference type="Google" id="ProtNLM"/>
    </source>
</evidence>
<dbReference type="InterPro" id="IPR007122">
    <property type="entry name" value="Villin/Gelsolin"/>
</dbReference>
<reference evidence="3" key="1">
    <citation type="submission" date="2022-07" db="EMBL/GenBank/DDBJ databases">
        <title>Phylogenomic reconstructions and comparative analyses of Kickxellomycotina fungi.</title>
        <authorList>
            <person name="Reynolds N.K."/>
            <person name="Stajich J.E."/>
            <person name="Barry K."/>
            <person name="Grigoriev I.V."/>
            <person name="Crous P."/>
            <person name="Smith M.E."/>
        </authorList>
    </citation>
    <scope>NUCLEOTIDE SEQUENCE</scope>
    <source>
        <strain evidence="3">BCRC 34882</strain>
    </source>
</reference>
<organism evidence="3 4">
    <name type="scientific">Coemansia umbellata</name>
    <dbReference type="NCBI Taxonomy" id="1424467"/>
    <lineage>
        <taxon>Eukaryota</taxon>
        <taxon>Fungi</taxon>
        <taxon>Fungi incertae sedis</taxon>
        <taxon>Zoopagomycota</taxon>
        <taxon>Kickxellomycotina</taxon>
        <taxon>Kickxellomycetes</taxon>
        <taxon>Kickxellales</taxon>
        <taxon>Kickxellaceae</taxon>
        <taxon>Coemansia</taxon>
    </lineage>
</organism>
<feature type="compositionally biased region" description="Polar residues" evidence="2">
    <location>
        <begin position="850"/>
        <end position="863"/>
    </location>
</feature>
<dbReference type="Gene3D" id="3.40.20.10">
    <property type="entry name" value="Severin"/>
    <property type="match status" value="2"/>
</dbReference>
<dbReference type="SUPFAM" id="SSF53474">
    <property type="entry name" value="alpha/beta-Hydrolases"/>
    <property type="match status" value="1"/>
</dbReference>
<keyword evidence="4" id="KW-1185">Reference proteome</keyword>
<dbReference type="Proteomes" id="UP001151295">
    <property type="component" value="Unassembled WGS sequence"/>
</dbReference>
<dbReference type="SUPFAM" id="SSF55753">
    <property type="entry name" value="Actin depolymerizing proteins"/>
    <property type="match status" value="2"/>
</dbReference>
<evidence type="ECO:0000313" key="3">
    <source>
        <dbReference type="EMBL" id="KAJ1991805.1"/>
    </source>
</evidence>
<feature type="compositionally biased region" description="Low complexity" evidence="2">
    <location>
        <begin position="864"/>
        <end position="873"/>
    </location>
</feature>
<feature type="region of interest" description="Disordered" evidence="2">
    <location>
        <begin position="808"/>
        <end position="873"/>
    </location>
</feature>
<evidence type="ECO:0000313" key="4">
    <source>
        <dbReference type="Proteomes" id="UP001151295"/>
    </source>
</evidence>
<feature type="region of interest" description="Disordered" evidence="2">
    <location>
        <begin position="931"/>
        <end position="952"/>
    </location>
</feature>
<feature type="compositionally biased region" description="Polar residues" evidence="2">
    <location>
        <begin position="809"/>
        <end position="818"/>
    </location>
</feature>
<evidence type="ECO:0000256" key="2">
    <source>
        <dbReference type="SAM" id="MobiDB-lite"/>
    </source>
</evidence>
<evidence type="ECO:0000256" key="1">
    <source>
        <dbReference type="ARBA" id="ARBA00022737"/>
    </source>
</evidence>
<keyword evidence="1" id="KW-0677">Repeat</keyword>
<dbReference type="EMBL" id="JANBQD010000033">
    <property type="protein sequence ID" value="KAJ1991805.1"/>
    <property type="molecule type" value="Genomic_DNA"/>
</dbReference>
<name>A0ABQ8PLR7_9FUNG</name>
<accession>A0ABQ8PLR7</accession>
<feature type="compositionally biased region" description="Polar residues" evidence="2">
    <location>
        <begin position="939"/>
        <end position="952"/>
    </location>
</feature>
<sequence>MSGGFLRWKSHVDKLLRFNHMTMTISAESFRVVESGAQILQKRSREHLREQRLAIRRIGATTTIQYAFDSTSNFPTPFLTDSPRFHSSFEPSLRHLPCILFLHGSDPGGFDVARWMAGGMSRVHQLQNPLMPSRFGSYSVYNVQERSRLHADVSKHVPRVHEDGPVPQEGAKPSNVEEWMSPPFTVPTPPFSLLSLSRPGYLESSFLQTPTFLAQAAAIAQLVDNLRIPSIHVVAHKIAAPLALEMATLAGFRRRIRSISLIDPQLEPRGRLQQLTEGFFFLGPEWARTRAAYNALARSADDSYFRRAVSELCGTASLTEIDDDPTMAQLYEGIGVFFTQWNARKSGVLNDALLWNRLDRGSWSLVKAPILCLTSTNETYGDKSHKSGRDAYFAAEETAKATLANVRGSPEFACIYGSGKLLFPLANKLQYQTDDLQGIHASSARIQTSSGSGVIKPFHVIKASANKWSRPLAQSRVGQAGTKNLYSRVRRKSPLCHDVLEFMLEGSSVSSQESLPLDAQAKSIETHLEATGKSRGPSNTTSISKNNTSTIELSKTCIQNGNSSNTLSASASPMPADVSRQKIHQNLDDESDTKEANISCNWEPSMVSGIGLPTICMLTQNFDTAQKDTSTTPSSIAVADCYDKDAIAVGDSDEDEDSSYDGWSDAGFGCDSEEGFDGQCSPTPVAASPLSTAKCSRSSSSRSSQSSDASDDSAATEPSLKWWKRRFRSSKPKSAALLRTLETTEAVDKVTPGPQRPLTSKSNVTLMPMLTKLRRSVSSKSAKNLVSAAPSIKRNSSVMLPPTKLIRAQSKQRPTLSETHAKPTRNISTTKDTISITKGPVESDSVARHSPTSTIDNTSADTESGSGLTSSTSDIDCDSMFKARWTLLKCKGMLNLHVVSVPTSISSLNHKDTFLFYPCVLRKTDNHGKPINSAGFSGKQANSSAHLSQYDTSSPRINNEVLLAQEYSRRKSICSLASRVIYVWIGAHSSAIKRDAIMRVAMEIRDKELVGRAAVMVVDESTSSDSARKKFFEQLFAIEHGTDATPLPKEMSAVYSQISPMNKAGDDIDFERALERRKVMYGFWESVPPATILSVGSDINASLLLKVPAGGVVVLDTWTDVFVWWRNEPGNLAVRQCAFNFCKMLIQDACIPQRPKSASVWHEVRGFEHVIFKTKFPDWPYVFASSMGTTQVVRQLVPAANLATPPAAVPIRSASRTITRAVAVA</sequence>
<feature type="region of interest" description="Disordered" evidence="2">
    <location>
        <begin position="673"/>
        <end position="715"/>
    </location>
</feature>
<comment type="caution">
    <text evidence="3">The sequence shown here is derived from an EMBL/GenBank/DDBJ whole genome shotgun (WGS) entry which is preliminary data.</text>
</comment>
<proteinExistence type="predicted"/>
<dbReference type="PANTHER" id="PTHR11977:SF51">
    <property type="entry name" value="PROTEIN FLIGHTLESS-1 HOMOLOG"/>
    <property type="match status" value="1"/>
</dbReference>
<dbReference type="InterPro" id="IPR029058">
    <property type="entry name" value="AB_hydrolase_fold"/>
</dbReference>
<protein>
    <recommendedName>
        <fullName evidence="5">Gelsolin-like domain-containing protein</fullName>
    </recommendedName>
</protein>
<dbReference type="InterPro" id="IPR029006">
    <property type="entry name" value="ADF-H/Gelsolin-like_dom_sf"/>
</dbReference>
<feature type="compositionally biased region" description="Low complexity" evidence="2">
    <location>
        <begin position="827"/>
        <end position="838"/>
    </location>
</feature>
<dbReference type="PANTHER" id="PTHR11977">
    <property type="entry name" value="VILLIN"/>
    <property type="match status" value="1"/>
</dbReference>
<feature type="compositionally biased region" description="Low complexity" evidence="2">
    <location>
        <begin position="696"/>
        <end position="715"/>
    </location>
</feature>
<dbReference type="Gene3D" id="3.40.50.1820">
    <property type="entry name" value="alpha/beta hydrolase"/>
    <property type="match status" value="1"/>
</dbReference>
<gene>
    <name evidence="3" type="ORF">EDC05_003160</name>
</gene>